<reference evidence="1" key="2">
    <citation type="submission" date="2020-12" db="EMBL/GenBank/DDBJ databases">
        <authorList>
            <person name="Kanost M."/>
        </authorList>
    </citation>
    <scope>NUCLEOTIDE SEQUENCE</scope>
</reference>
<dbReference type="AlphaFoldDB" id="A0A922CQ22"/>
<organism evidence="1 2">
    <name type="scientific">Manduca sexta</name>
    <name type="common">Tobacco hawkmoth</name>
    <name type="synonym">Tobacco hornworm</name>
    <dbReference type="NCBI Taxonomy" id="7130"/>
    <lineage>
        <taxon>Eukaryota</taxon>
        <taxon>Metazoa</taxon>
        <taxon>Ecdysozoa</taxon>
        <taxon>Arthropoda</taxon>
        <taxon>Hexapoda</taxon>
        <taxon>Insecta</taxon>
        <taxon>Pterygota</taxon>
        <taxon>Neoptera</taxon>
        <taxon>Endopterygota</taxon>
        <taxon>Lepidoptera</taxon>
        <taxon>Glossata</taxon>
        <taxon>Ditrysia</taxon>
        <taxon>Bombycoidea</taxon>
        <taxon>Sphingidae</taxon>
        <taxon>Sphinginae</taxon>
        <taxon>Sphingini</taxon>
        <taxon>Manduca</taxon>
    </lineage>
</organism>
<dbReference type="EMBL" id="JH668457">
    <property type="protein sequence ID" value="KAG6454102.1"/>
    <property type="molecule type" value="Genomic_DNA"/>
</dbReference>
<proteinExistence type="predicted"/>
<evidence type="ECO:0000313" key="2">
    <source>
        <dbReference type="Proteomes" id="UP000791440"/>
    </source>
</evidence>
<dbReference type="EMBL" id="JH668457">
    <property type="protein sequence ID" value="KAG6454100.1"/>
    <property type="molecule type" value="Genomic_DNA"/>
</dbReference>
<comment type="caution">
    <text evidence="1">The sequence shown here is derived from an EMBL/GenBank/DDBJ whole genome shotgun (WGS) entry which is preliminary data.</text>
</comment>
<accession>A0A922CQ22</accession>
<dbReference type="EMBL" id="JH668457">
    <property type="protein sequence ID" value="KAG6454099.1"/>
    <property type="molecule type" value="Genomic_DNA"/>
</dbReference>
<keyword evidence="2" id="KW-1185">Reference proteome</keyword>
<evidence type="ECO:0000313" key="1">
    <source>
        <dbReference type="EMBL" id="KAG6454099.1"/>
    </source>
</evidence>
<dbReference type="EMBL" id="JH668457">
    <property type="protein sequence ID" value="KAG6454101.1"/>
    <property type="molecule type" value="Genomic_DNA"/>
</dbReference>
<gene>
    <name evidence="1" type="ORF">O3G_MSEX008493</name>
</gene>
<name>A0A922CQ22_MANSE</name>
<reference evidence="1" key="1">
    <citation type="journal article" date="2016" name="Insect Biochem. Mol. Biol.">
        <title>Multifaceted biological insights from a draft genome sequence of the tobacco hornworm moth, Manduca sexta.</title>
        <authorList>
            <person name="Kanost M.R."/>
            <person name="Arrese E.L."/>
            <person name="Cao X."/>
            <person name="Chen Y.R."/>
            <person name="Chellapilla S."/>
            <person name="Goldsmith M.R."/>
            <person name="Grosse-Wilde E."/>
            <person name="Heckel D.G."/>
            <person name="Herndon N."/>
            <person name="Jiang H."/>
            <person name="Papanicolaou A."/>
            <person name="Qu J."/>
            <person name="Soulages J.L."/>
            <person name="Vogel H."/>
            <person name="Walters J."/>
            <person name="Waterhouse R.M."/>
            <person name="Ahn S.J."/>
            <person name="Almeida F.C."/>
            <person name="An C."/>
            <person name="Aqrawi P."/>
            <person name="Bretschneider A."/>
            <person name="Bryant W.B."/>
            <person name="Bucks S."/>
            <person name="Chao H."/>
            <person name="Chevignon G."/>
            <person name="Christen J.M."/>
            <person name="Clarke D.F."/>
            <person name="Dittmer N.T."/>
            <person name="Ferguson L.C.F."/>
            <person name="Garavelou S."/>
            <person name="Gordon K.H.J."/>
            <person name="Gunaratna R.T."/>
            <person name="Han Y."/>
            <person name="Hauser F."/>
            <person name="He Y."/>
            <person name="Heidel-Fischer H."/>
            <person name="Hirsh A."/>
            <person name="Hu Y."/>
            <person name="Jiang H."/>
            <person name="Kalra D."/>
            <person name="Klinner C."/>
            <person name="Konig C."/>
            <person name="Kovar C."/>
            <person name="Kroll A.R."/>
            <person name="Kuwar S.S."/>
            <person name="Lee S.L."/>
            <person name="Lehman R."/>
            <person name="Li K."/>
            <person name="Li Z."/>
            <person name="Liang H."/>
            <person name="Lovelace S."/>
            <person name="Lu Z."/>
            <person name="Mansfield J.H."/>
            <person name="McCulloch K.J."/>
            <person name="Mathew T."/>
            <person name="Morton B."/>
            <person name="Muzny D.M."/>
            <person name="Neunemann D."/>
            <person name="Ongeri F."/>
            <person name="Pauchet Y."/>
            <person name="Pu L.L."/>
            <person name="Pyrousis I."/>
            <person name="Rao X.J."/>
            <person name="Redding A."/>
            <person name="Roesel C."/>
            <person name="Sanchez-Gracia A."/>
            <person name="Schaack S."/>
            <person name="Shukla A."/>
            <person name="Tetreau G."/>
            <person name="Wang Y."/>
            <person name="Xiong G.H."/>
            <person name="Traut W."/>
            <person name="Walsh T.K."/>
            <person name="Worley K.C."/>
            <person name="Wu D."/>
            <person name="Wu W."/>
            <person name="Wu Y.Q."/>
            <person name="Zhang X."/>
            <person name="Zou Z."/>
            <person name="Zucker H."/>
            <person name="Briscoe A.D."/>
            <person name="Burmester T."/>
            <person name="Clem R.J."/>
            <person name="Feyereisen R."/>
            <person name="Grimmelikhuijzen C.J.P."/>
            <person name="Hamodrakas S.J."/>
            <person name="Hansson B.S."/>
            <person name="Huguet E."/>
            <person name="Jermiin L.S."/>
            <person name="Lan Q."/>
            <person name="Lehman H.K."/>
            <person name="Lorenzen M."/>
            <person name="Merzendorfer H."/>
            <person name="Michalopoulos I."/>
            <person name="Morton D.B."/>
            <person name="Muthukrishnan S."/>
            <person name="Oakeshott J.G."/>
            <person name="Palmer W."/>
            <person name="Park Y."/>
            <person name="Passarelli A.L."/>
            <person name="Rozas J."/>
            <person name="Schwartz L.M."/>
            <person name="Smith W."/>
            <person name="Southgate A."/>
            <person name="Vilcinskas A."/>
            <person name="Vogt R."/>
            <person name="Wang P."/>
            <person name="Werren J."/>
            <person name="Yu X.Q."/>
            <person name="Zhou J.J."/>
            <person name="Brown S.J."/>
            <person name="Scherer S.E."/>
            <person name="Richards S."/>
            <person name="Blissard G.W."/>
        </authorList>
    </citation>
    <scope>NUCLEOTIDE SEQUENCE</scope>
</reference>
<dbReference type="Proteomes" id="UP000791440">
    <property type="component" value="Unassembled WGS sequence"/>
</dbReference>
<sequence>MEFWKPHEISLAPALEEEDERKAKGRKDVGKILNALMSVLPVGDDAMEFAPQFASNIPVIRQTSKRHRLLPTAGRRNHRRRHTRVLGTRRPASIENQYFTLFILTKDGLLNEIRITDKL</sequence>
<protein>
    <submittedName>
        <fullName evidence="1">Uncharacterized protein</fullName>
    </submittedName>
</protein>